<reference evidence="2 4" key="1">
    <citation type="journal article" date="2014" name="BMC Genomics">
        <title>Genome sequence of Anopheles sinensis provides insight into genetics basis of mosquito competence for malaria parasites.</title>
        <authorList>
            <person name="Zhou D."/>
            <person name="Zhang D."/>
            <person name="Ding G."/>
            <person name="Shi L."/>
            <person name="Hou Q."/>
            <person name="Ye Y."/>
            <person name="Xu Y."/>
            <person name="Zhou H."/>
            <person name="Xiong C."/>
            <person name="Li S."/>
            <person name="Yu J."/>
            <person name="Hong S."/>
            <person name="Yu X."/>
            <person name="Zou P."/>
            <person name="Chen C."/>
            <person name="Chang X."/>
            <person name="Wang W."/>
            <person name="Lv Y."/>
            <person name="Sun Y."/>
            <person name="Ma L."/>
            <person name="Shen B."/>
            <person name="Zhu C."/>
        </authorList>
    </citation>
    <scope>NUCLEOTIDE SEQUENCE [LARGE SCALE GENOMIC DNA]</scope>
</reference>
<protein>
    <submittedName>
        <fullName evidence="2 3">Cytochrome b</fullName>
    </submittedName>
</protein>
<evidence type="ECO:0000256" key="1">
    <source>
        <dbReference type="SAM" id="MobiDB-lite"/>
    </source>
</evidence>
<dbReference type="EnsemblMetazoa" id="ASIC006372-RA">
    <property type="protein sequence ID" value="ASIC006372-PA"/>
    <property type="gene ID" value="ASIC006372"/>
</dbReference>
<dbReference type="Proteomes" id="UP000030765">
    <property type="component" value="Unassembled WGS sequence"/>
</dbReference>
<sequence>MGSLRPDLGRCVSWEMRAALSDESEKQRTDTNRRKYGSPMQTESEHHARTEGLKMMMMMMMQAFAGLVLPSSRGTWKTMWGEGDDDKEWALCFPRWKSTFFSVSSPLVSSSTNDDEIHEE</sequence>
<feature type="compositionally biased region" description="Basic and acidic residues" evidence="1">
    <location>
        <begin position="23"/>
        <end position="33"/>
    </location>
</feature>
<gene>
    <name evidence="2" type="ORF">ZHAS_00006372</name>
</gene>
<dbReference type="VEuPathDB" id="VectorBase:ASIC006372"/>
<name>A0A084VLX0_ANOSI</name>
<organism evidence="2">
    <name type="scientific">Anopheles sinensis</name>
    <name type="common">Mosquito</name>
    <dbReference type="NCBI Taxonomy" id="74873"/>
    <lineage>
        <taxon>Eukaryota</taxon>
        <taxon>Metazoa</taxon>
        <taxon>Ecdysozoa</taxon>
        <taxon>Arthropoda</taxon>
        <taxon>Hexapoda</taxon>
        <taxon>Insecta</taxon>
        <taxon>Pterygota</taxon>
        <taxon>Neoptera</taxon>
        <taxon>Endopterygota</taxon>
        <taxon>Diptera</taxon>
        <taxon>Nematocera</taxon>
        <taxon>Culicoidea</taxon>
        <taxon>Culicidae</taxon>
        <taxon>Anophelinae</taxon>
        <taxon>Anopheles</taxon>
    </lineage>
</organism>
<keyword evidence="4" id="KW-1185">Reference proteome</keyword>
<evidence type="ECO:0000313" key="3">
    <source>
        <dbReference type="EnsemblMetazoa" id="ASIC006372-PA"/>
    </source>
</evidence>
<dbReference type="EMBL" id="ATLV01014570">
    <property type="status" value="NOT_ANNOTATED_CDS"/>
    <property type="molecule type" value="Genomic_DNA"/>
</dbReference>
<evidence type="ECO:0000313" key="2">
    <source>
        <dbReference type="EMBL" id="KFB38964.1"/>
    </source>
</evidence>
<accession>A0A084VLX0</accession>
<dbReference type="EMBL" id="KE524975">
    <property type="protein sequence ID" value="KFB38964.1"/>
    <property type="molecule type" value="Genomic_DNA"/>
</dbReference>
<proteinExistence type="predicted"/>
<reference evidence="3" key="2">
    <citation type="submission" date="2020-05" db="UniProtKB">
        <authorList>
            <consortium name="EnsemblMetazoa"/>
        </authorList>
    </citation>
    <scope>IDENTIFICATION</scope>
</reference>
<evidence type="ECO:0000313" key="4">
    <source>
        <dbReference type="Proteomes" id="UP000030765"/>
    </source>
</evidence>
<feature type="region of interest" description="Disordered" evidence="1">
    <location>
        <begin position="20"/>
        <end position="47"/>
    </location>
</feature>
<dbReference type="AlphaFoldDB" id="A0A084VLX0"/>